<dbReference type="Gene3D" id="3.40.50.410">
    <property type="entry name" value="von Willebrand factor, type A domain"/>
    <property type="match status" value="1"/>
</dbReference>
<proteinExistence type="predicted"/>
<dbReference type="STRING" id="1480615.AWJ14_17750"/>
<name>A0A1C1YTE4_9HYPH</name>
<evidence type="ECO:0000256" key="1">
    <source>
        <dbReference type="SAM" id="Phobius"/>
    </source>
</evidence>
<dbReference type="InterPro" id="IPR028087">
    <property type="entry name" value="Tad_N"/>
</dbReference>
<keyword evidence="1" id="KW-0472">Membrane</keyword>
<gene>
    <name evidence="3" type="ORF">AWJ14_17750</name>
</gene>
<dbReference type="Pfam" id="PF13400">
    <property type="entry name" value="Tad"/>
    <property type="match status" value="1"/>
</dbReference>
<dbReference type="InterPro" id="IPR002035">
    <property type="entry name" value="VWF_A"/>
</dbReference>
<organism evidence="3 4">
    <name type="scientific">Hoeflea olei</name>
    <dbReference type="NCBI Taxonomy" id="1480615"/>
    <lineage>
        <taxon>Bacteria</taxon>
        <taxon>Pseudomonadati</taxon>
        <taxon>Pseudomonadota</taxon>
        <taxon>Alphaproteobacteria</taxon>
        <taxon>Hyphomicrobiales</taxon>
        <taxon>Rhizobiaceae</taxon>
        <taxon>Hoeflea</taxon>
    </lineage>
</organism>
<dbReference type="Proteomes" id="UP000094795">
    <property type="component" value="Unassembled WGS sequence"/>
</dbReference>
<comment type="caution">
    <text evidence="3">The sequence shown here is derived from an EMBL/GenBank/DDBJ whole genome shotgun (WGS) entry which is preliminary data.</text>
</comment>
<evidence type="ECO:0000259" key="2">
    <source>
        <dbReference type="PROSITE" id="PS50234"/>
    </source>
</evidence>
<keyword evidence="1" id="KW-1133">Transmembrane helix</keyword>
<keyword evidence="4" id="KW-1185">Reference proteome</keyword>
<evidence type="ECO:0000313" key="4">
    <source>
        <dbReference type="Proteomes" id="UP000094795"/>
    </source>
</evidence>
<feature type="domain" description="VWFA" evidence="2">
    <location>
        <begin position="374"/>
        <end position="530"/>
    </location>
</feature>
<dbReference type="EMBL" id="LQZT01000034">
    <property type="protein sequence ID" value="OCW56765.1"/>
    <property type="molecule type" value="Genomic_DNA"/>
</dbReference>
<feature type="transmembrane region" description="Helical" evidence="1">
    <location>
        <begin position="15"/>
        <end position="37"/>
    </location>
</feature>
<evidence type="ECO:0000313" key="3">
    <source>
        <dbReference type="EMBL" id="OCW56765.1"/>
    </source>
</evidence>
<dbReference type="PROSITE" id="PS50234">
    <property type="entry name" value="VWFA"/>
    <property type="match status" value="1"/>
</dbReference>
<dbReference type="RefSeq" id="WP_066181569.1">
    <property type="nucleotide sequence ID" value="NZ_LQZT01000034.1"/>
</dbReference>
<sequence>MARPNDICADRSGNFGVVFAILAVPVMLAGGLAVDYVGMSMQRSALQNAADAAALAVAREGKITDAQALEIANRTVTGNYGFTAAQVGFAGDEGVAGVTATVDVPLVFGGFMGKKSMPVSVRAEASYAYTKYEIALVLDTTGSMAGGKLISLQNAVIGLIDDMQALGLDKEQLRFALVPYAGFVNVGAQHGPQINGAGKVIKRAATWIDQDAEAPVPQSDLPPGFSRFAMFRHLNVSWPGCVETRMPGGKAAYDVTDAPPDAGDKTSLFTPFFAPDEPDTPNSYPNSYLSDAGAAIKGKGATDTDKENQLARYGRTGKYVKPKDTDDAIAQTMKWKKPKTDFSPSSYYSNKHDPKGPGFGCEVEAMVPLTDDFNSIRKTVKNLKANGSTNMLEGVMWGWRVLSSREPFTDGASESDGGVEKIMIFLTDGQNSFGNLNNDLGSGYTSMGYLVDGRLDGMTAATATKTNAALDSKTLSACTNAKDDGIEIYTIRLEEPDTGTGTLLTKCASSKNHFFDAPSRNQLAPIFEEIRKGVVKLRLTS</sequence>
<dbReference type="AlphaFoldDB" id="A0A1C1YTE4"/>
<accession>A0A1C1YTE4</accession>
<dbReference type="InterPro" id="IPR036465">
    <property type="entry name" value="vWFA_dom_sf"/>
</dbReference>
<dbReference type="SUPFAM" id="SSF53300">
    <property type="entry name" value="vWA-like"/>
    <property type="match status" value="1"/>
</dbReference>
<keyword evidence="1" id="KW-0812">Transmembrane</keyword>
<reference evidence="3 4" key="1">
    <citation type="submission" date="2015-12" db="EMBL/GenBank/DDBJ databases">
        <authorList>
            <person name="Shamseldin A."/>
            <person name="Moawad H."/>
            <person name="Abd El-Rahim W.M."/>
            <person name="Sadowsky M.J."/>
        </authorList>
    </citation>
    <scope>NUCLEOTIDE SEQUENCE [LARGE SCALE GENOMIC DNA]</scope>
    <source>
        <strain evidence="3 4">JC234</strain>
    </source>
</reference>
<protein>
    <recommendedName>
        <fullName evidence="2">VWFA domain-containing protein</fullName>
    </recommendedName>
</protein>